<proteinExistence type="inferred from homology"/>
<evidence type="ECO:0000259" key="3">
    <source>
        <dbReference type="Pfam" id="PF26580"/>
    </source>
</evidence>
<dbReference type="EMBL" id="PDKV01000005">
    <property type="protein sequence ID" value="PIB79829.1"/>
    <property type="molecule type" value="Genomic_DNA"/>
</dbReference>
<evidence type="ECO:0000313" key="7">
    <source>
        <dbReference type="Proteomes" id="UP000230971"/>
    </source>
</evidence>
<dbReference type="Gene3D" id="3.10.450.50">
    <property type="match status" value="1"/>
</dbReference>
<dbReference type="InterPro" id="IPR058644">
    <property type="entry name" value="Mtb12-like_C"/>
</dbReference>
<keyword evidence="1" id="KW-0732">Signal</keyword>
<organism evidence="4 6">
    <name type="scientific">Mycobacterium celatum</name>
    <dbReference type="NCBI Taxonomy" id="28045"/>
    <lineage>
        <taxon>Bacteria</taxon>
        <taxon>Bacillati</taxon>
        <taxon>Actinomycetota</taxon>
        <taxon>Actinomycetes</taxon>
        <taxon>Mycobacteriales</taxon>
        <taxon>Mycobacteriaceae</taxon>
        <taxon>Mycobacterium</taxon>
    </lineage>
</organism>
<keyword evidence="6" id="KW-1185">Reference proteome</keyword>
<evidence type="ECO:0000313" key="4">
    <source>
        <dbReference type="EMBL" id="ORV09234.1"/>
    </source>
</evidence>
<sequence>MVWIVSGIIAVLAAVAVAVALIATVGSSKPKSDDEQIRALISKAAATTSSDVTAFRGLWCTKMQQIIDQVSQAHPDLKPPGAGKAHGPITVKSIQVNGDKATATITGTVDGRTRDTQMSFAKENGEWKLCL</sequence>
<comment type="caution">
    <text evidence="4">The sequence shown here is derived from an EMBL/GenBank/DDBJ whole genome shotgun (WGS) entry which is preliminary data.</text>
</comment>
<evidence type="ECO:0000313" key="6">
    <source>
        <dbReference type="Proteomes" id="UP000193907"/>
    </source>
</evidence>
<dbReference type="AlphaFoldDB" id="A0A1X1RLW7"/>
<dbReference type="STRING" id="28045.AWB95_18220"/>
<feature type="domain" description="Low molecular weight antigen MTB12-like C-terminal" evidence="3">
    <location>
        <begin position="87"/>
        <end position="129"/>
    </location>
</feature>
<dbReference type="Pfam" id="PF26580">
    <property type="entry name" value="Mtb12_C"/>
    <property type="match status" value="1"/>
</dbReference>
<reference evidence="4 6" key="1">
    <citation type="submission" date="2016-01" db="EMBL/GenBank/DDBJ databases">
        <title>The new phylogeny of the genus Mycobacterium.</title>
        <authorList>
            <person name="Tarcisio F."/>
            <person name="Conor M."/>
            <person name="Antonella G."/>
            <person name="Elisabetta G."/>
            <person name="Giulia F.S."/>
            <person name="Sara T."/>
            <person name="Anna F."/>
            <person name="Clotilde B."/>
            <person name="Roberto B."/>
            <person name="Veronica D.S."/>
            <person name="Fabio R."/>
            <person name="Monica P."/>
            <person name="Olivier J."/>
            <person name="Enrico T."/>
            <person name="Nicola S."/>
        </authorList>
    </citation>
    <scope>NUCLEOTIDE SEQUENCE [LARGE SCALE GENOMIC DNA]</scope>
    <source>
        <strain evidence="4 6">DSM 44243</strain>
    </source>
</reference>
<evidence type="ECO:0000256" key="2">
    <source>
        <dbReference type="ARBA" id="ARBA00093774"/>
    </source>
</evidence>
<gene>
    <name evidence="4" type="ORF">AWB95_18220</name>
    <name evidence="5" type="ORF">CQY23_06055</name>
</gene>
<reference evidence="5 7" key="2">
    <citation type="journal article" date="2017" name="Infect. Genet. Evol.">
        <title>The new phylogeny of the genus Mycobacterium: The old and the news.</title>
        <authorList>
            <person name="Tortoli E."/>
            <person name="Fedrizzi T."/>
            <person name="Meehan C.J."/>
            <person name="Trovato A."/>
            <person name="Grottola A."/>
            <person name="Giacobazzi E."/>
            <person name="Serpini G.F."/>
            <person name="Tagliazucchi S."/>
            <person name="Fabio A."/>
            <person name="Bettua C."/>
            <person name="Bertorelli R."/>
            <person name="Frascaro F."/>
            <person name="De Sanctis V."/>
            <person name="Pecorari M."/>
            <person name="Jousson O."/>
            <person name="Segata N."/>
            <person name="Cirillo D.M."/>
        </authorList>
    </citation>
    <scope>NUCLEOTIDE SEQUENCE [LARGE SCALE GENOMIC DNA]</scope>
    <source>
        <strain evidence="5 7">NCTC 12882</strain>
    </source>
</reference>
<evidence type="ECO:0000313" key="5">
    <source>
        <dbReference type="EMBL" id="PIB79829.1"/>
    </source>
</evidence>
<dbReference type="Proteomes" id="UP000193907">
    <property type="component" value="Unassembled WGS sequence"/>
</dbReference>
<name>A0A1X1RLW7_MYCCE</name>
<accession>A0A1X1RLW7</accession>
<comment type="similarity">
    <text evidence="2">Belongs to the MTB12 family.</text>
</comment>
<protein>
    <recommendedName>
        <fullName evidence="3">Low molecular weight antigen MTB12-like C-terminal domain-containing protein</fullName>
    </recommendedName>
</protein>
<dbReference type="Proteomes" id="UP000230971">
    <property type="component" value="Unassembled WGS sequence"/>
</dbReference>
<evidence type="ECO:0000256" key="1">
    <source>
        <dbReference type="ARBA" id="ARBA00022729"/>
    </source>
</evidence>
<dbReference type="EMBL" id="LQOM01000040">
    <property type="protein sequence ID" value="ORV09234.1"/>
    <property type="molecule type" value="Genomic_DNA"/>
</dbReference>